<accession>A0ACC3LJS6</accession>
<comment type="caution">
    <text evidence="1">The sequence shown here is derived from an EMBL/GenBank/DDBJ whole genome shotgun (WGS) entry which is preliminary data.</text>
</comment>
<organism evidence="1 2">
    <name type="scientific">Eucalyptus grandis</name>
    <name type="common">Flooded gum</name>
    <dbReference type="NCBI Taxonomy" id="71139"/>
    <lineage>
        <taxon>Eukaryota</taxon>
        <taxon>Viridiplantae</taxon>
        <taxon>Streptophyta</taxon>
        <taxon>Embryophyta</taxon>
        <taxon>Tracheophyta</taxon>
        <taxon>Spermatophyta</taxon>
        <taxon>Magnoliopsida</taxon>
        <taxon>eudicotyledons</taxon>
        <taxon>Gunneridae</taxon>
        <taxon>Pentapetalae</taxon>
        <taxon>rosids</taxon>
        <taxon>malvids</taxon>
        <taxon>Myrtales</taxon>
        <taxon>Myrtaceae</taxon>
        <taxon>Myrtoideae</taxon>
        <taxon>Eucalypteae</taxon>
        <taxon>Eucalyptus</taxon>
    </lineage>
</organism>
<keyword evidence="2" id="KW-1185">Reference proteome</keyword>
<protein>
    <submittedName>
        <fullName evidence="1">Uncharacterized protein</fullName>
    </submittedName>
</protein>
<reference evidence="1 2" key="1">
    <citation type="journal article" date="2014" name="Nature">
        <title>The genome of Eucalyptus grandis.</title>
        <authorList>
            <person name="Myburg A.A."/>
            <person name="Grattapaglia D."/>
            <person name="Tuskan G.A."/>
            <person name="Hellsten U."/>
            <person name="Hayes R.D."/>
            <person name="Grimwood J."/>
            <person name="Jenkins J."/>
            <person name="Lindquist E."/>
            <person name="Tice H."/>
            <person name="Bauer D."/>
            <person name="Goodstein D.M."/>
            <person name="Dubchak I."/>
            <person name="Poliakov A."/>
            <person name="Mizrachi E."/>
            <person name="Kullan A.R."/>
            <person name="Hussey S.G."/>
            <person name="Pinard D."/>
            <person name="van der Merwe K."/>
            <person name="Singh P."/>
            <person name="van Jaarsveld I."/>
            <person name="Silva-Junior O.B."/>
            <person name="Togawa R.C."/>
            <person name="Pappas M.R."/>
            <person name="Faria D.A."/>
            <person name="Sansaloni C.P."/>
            <person name="Petroli C.D."/>
            <person name="Yang X."/>
            <person name="Ranjan P."/>
            <person name="Tschaplinski T.J."/>
            <person name="Ye C.Y."/>
            <person name="Li T."/>
            <person name="Sterck L."/>
            <person name="Vanneste K."/>
            <person name="Murat F."/>
            <person name="Soler M."/>
            <person name="Clemente H.S."/>
            <person name="Saidi N."/>
            <person name="Cassan-Wang H."/>
            <person name="Dunand C."/>
            <person name="Hefer C.A."/>
            <person name="Bornberg-Bauer E."/>
            <person name="Kersting A.R."/>
            <person name="Vining K."/>
            <person name="Amarasinghe V."/>
            <person name="Ranik M."/>
            <person name="Naithani S."/>
            <person name="Elser J."/>
            <person name="Boyd A.E."/>
            <person name="Liston A."/>
            <person name="Spatafora J.W."/>
            <person name="Dharmwardhana P."/>
            <person name="Raja R."/>
            <person name="Sullivan C."/>
            <person name="Romanel E."/>
            <person name="Alves-Ferreira M."/>
            <person name="Kulheim C."/>
            <person name="Foley W."/>
            <person name="Carocha V."/>
            <person name="Paiva J."/>
            <person name="Kudrna D."/>
            <person name="Brommonschenkel S.H."/>
            <person name="Pasquali G."/>
            <person name="Byrne M."/>
            <person name="Rigault P."/>
            <person name="Tibbits J."/>
            <person name="Spokevicius A."/>
            <person name="Jones R.C."/>
            <person name="Steane D.A."/>
            <person name="Vaillancourt R.E."/>
            <person name="Potts B.M."/>
            <person name="Joubert F."/>
            <person name="Barry K."/>
            <person name="Pappas G.J."/>
            <person name="Strauss S.H."/>
            <person name="Jaiswal P."/>
            <person name="Grima-Pettenati J."/>
            <person name="Salse J."/>
            <person name="Van de Peer Y."/>
            <person name="Rokhsar D.S."/>
            <person name="Schmutz J."/>
        </authorList>
    </citation>
    <scope>NUCLEOTIDE SEQUENCE [LARGE SCALE GENOMIC DNA]</scope>
    <source>
        <strain evidence="2">cv. BRASUZ1</strain>
        <tissue evidence="1">Leaf extractions</tissue>
    </source>
</reference>
<gene>
    <name evidence="1" type="ORF">EUGRSUZ_C03688</name>
</gene>
<proteinExistence type="predicted"/>
<sequence length="507" mass="56945">MAPSLYRSSSHNVSPLFLPPSLSLRAISRLSSSHFPLGETLTMAQKHSTAPDPAAEPKKRRRVGFSGIDAGVDPNGCFKVYLVSREEEVGAPDSFCLDPVDLSHFFEEEDGKIYGYEGLKISVWVSCVSFHSYAEIAFESKSDGGKGITDLNTALKNMFGETLVDNKDDFLQTFSKETQFIRSTVSAGEILKHKHSDGHVNDSVSNLKVGSDVEAVRMLMGDMTAGHLYSRLVPLVLLLVDGSNPIDVTDSSWELYLLIQKTSDQQGNFHDRLLGFAAVYRFYHYPDSSRLRLGQILVLPLYQRKGYGRYLLEVLNNVAIADDVYDFTIEEPVDNLQHLRTCIDVQRLLSFDKVQQAVNSTVSQLKQGKLSKKTYIPRLLPPPSVVEDARKRFKINKKQFLQCWEILVYLGLDPADKSIQDYFSVISNRVRADILGKDSETAGKKVIEVPSDFDPEMSFVMHRAKAGGEANGIQVEDNQNKQEEQLQQLIDERLKDIKLIAEKVTRK</sequence>
<dbReference type="EMBL" id="CM064437">
    <property type="protein sequence ID" value="KAK3439031.1"/>
    <property type="molecule type" value="Genomic_DNA"/>
</dbReference>
<evidence type="ECO:0000313" key="1">
    <source>
        <dbReference type="EMBL" id="KAK3439031.1"/>
    </source>
</evidence>
<evidence type="ECO:0000313" key="2">
    <source>
        <dbReference type="Proteomes" id="UP000030711"/>
    </source>
</evidence>
<name>A0ACC3LJS6_EUCGR</name>
<dbReference type="Proteomes" id="UP000030711">
    <property type="component" value="Chromosome 3"/>
</dbReference>